<dbReference type="EC" id="3.4.-.-" evidence="8"/>
<keyword evidence="10" id="KW-1185">Reference proteome</keyword>
<dbReference type="RefSeq" id="WP_390322995.1">
    <property type="nucleotide sequence ID" value="NZ_JBHRTP010000053.1"/>
</dbReference>
<comment type="caution">
    <text evidence="9">The sequence shown here is derived from an EMBL/GenBank/DDBJ whole genome shotgun (WGS) entry which is preliminary data.</text>
</comment>
<proteinExistence type="inferred from homology"/>
<keyword evidence="6" id="KW-0238">DNA-binding</keyword>
<sequence length="223" mass="25253">MCANYTPSKLRDLEAHFGVHVSEWNFPPEAFPGYMAPLIRQARHDPGHIECAPACFGMVPYWGDIKLARQTYNARTETVASKPSFRHAWNHKQFCIIPASNIFEPCYETGKPVRWRISHAKERPIGIGGIWEWKADGPDGLPLLSFSMLTINADRHPLMQRFHKPGEEKRIVVILEPQQYHDWLEGSLEDDAEVFAPYPADQLVAVADPLPPRSKIKTSANAA</sequence>
<gene>
    <name evidence="9" type="ORF">ACFOFO_16455</name>
</gene>
<dbReference type="GO" id="GO:0016787">
    <property type="term" value="F:hydrolase activity"/>
    <property type="evidence" value="ECO:0007669"/>
    <property type="project" value="UniProtKB-KW"/>
</dbReference>
<keyword evidence="4 8" id="KW-0378">Hydrolase</keyword>
<evidence type="ECO:0000313" key="9">
    <source>
        <dbReference type="EMBL" id="MFC3109535.1"/>
    </source>
</evidence>
<name>A0ABV7F3J1_9BURK</name>
<dbReference type="SUPFAM" id="SSF143081">
    <property type="entry name" value="BB1717-like"/>
    <property type="match status" value="1"/>
</dbReference>
<keyword evidence="2 8" id="KW-0645">Protease</keyword>
<dbReference type="EMBL" id="JBHRTP010000053">
    <property type="protein sequence ID" value="MFC3109535.1"/>
    <property type="molecule type" value="Genomic_DNA"/>
</dbReference>
<comment type="similarity">
    <text evidence="1 8">Belongs to the SOS response-associated peptidase family.</text>
</comment>
<evidence type="ECO:0000256" key="3">
    <source>
        <dbReference type="ARBA" id="ARBA00022763"/>
    </source>
</evidence>
<evidence type="ECO:0000256" key="7">
    <source>
        <dbReference type="ARBA" id="ARBA00023239"/>
    </source>
</evidence>
<reference evidence="10" key="1">
    <citation type="journal article" date="2019" name="Int. J. Syst. Evol. Microbiol.">
        <title>The Global Catalogue of Microorganisms (GCM) 10K type strain sequencing project: providing services to taxonomists for standard genome sequencing and annotation.</title>
        <authorList>
            <consortium name="The Broad Institute Genomics Platform"/>
            <consortium name="The Broad Institute Genome Sequencing Center for Infectious Disease"/>
            <person name="Wu L."/>
            <person name="Ma J."/>
        </authorList>
    </citation>
    <scope>NUCLEOTIDE SEQUENCE [LARGE SCALE GENOMIC DNA]</scope>
    <source>
        <strain evidence="10">KCTC 42986</strain>
    </source>
</reference>
<dbReference type="InterPro" id="IPR003738">
    <property type="entry name" value="SRAP"/>
</dbReference>
<dbReference type="PANTHER" id="PTHR13604">
    <property type="entry name" value="DC12-RELATED"/>
    <property type="match status" value="1"/>
</dbReference>
<dbReference type="InterPro" id="IPR036590">
    <property type="entry name" value="SRAP-like"/>
</dbReference>
<organism evidence="9 10">
    <name type="scientific">Undibacterium arcticum</name>
    <dbReference type="NCBI Taxonomy" id="1762892"/>
    <lineage>
        <taxon>Bacteria</taxon>
        <taxon>Pseudomonadati</taxon>
        <taxon>Pseudomonadota</taxon>
        <taxon>Betaproteobacteria</taxon>
        <taxon>Burkholderiales</taxon>
        <taxon>Oxalobacteraceae</taxon>
        <taxon>Undibacterium</taxon>
    </lineage>
</organism>
<dbReference type="PANTHER" id="PTHR13604:SF0">
    <property type="entry name" value="ABASIC SITE PROCESSING PROTEIN HMCES"/>
    <property type="match status" value="1"/>
</dbReference>
<evidence type="ECO:0000256" key="6">
    <source>
        <dbReference type="ARBA" id="ARBA00023125"/>
    </source>
</evidence>
<keyword evidence="3" id="KW-0227">DNA damage</keyword>
<evidence type="ECO:0000256" key="8">
    <source>
        <dbReference type="RuleBase" id="RU364100"/>
    </source>
</evidence>
<evidence type="ECO:0000256" key="1">
    <source>
        <dbReference type="ARBA" id="ARBA00008136"/>
    </source>
</evidence>
<dbReference type="Gene3D" id="3.90.1680.10">
    <property type="entry name" value="SOS response associated peptidase-like"/>
    <property type="match status" value="1"/>
</dbReference>
<evidence type="ECO:0000256" key="4">
    <source>
        <dbReference type="ARBA" id="ARBA00022801"/>
    </source>
</evidence>
<protein>
    <recommendedName>
        <fullName evidence="8">Abasic site processing protein</fullName>
        <ecNumber evidence="8">3.4.-.-</ecNumber>
    </recommendedName>
</protein>
<dbReference type="Pfam" id="PF02586">
    <property type="entry name" value="SRAP"/>
    <property type="match status" value="1"/>
</dbReference>
<keyword evidence="5" id="KW-0190">Covalent protein-DNA linkage</keyword>
<evidence type="ECO:0000256" key="5">
    <source>
        <dbReference type="ARBA" id="ARBA00023124"/>
    </source>
</evidence>
<keyword evidence="7" id="KW-0456">Lyase</keyword>
<dbReference type="Proteomes" id="UP001595530">
    <property type="component" value="Unassembled WGS sequence"/>
</dbReference>
<evidence type="ECO:0000256" key="2">
    <source>
        <dbReference type="ARBA" id="ARBA00022670"/>
    </source>
</evidence>
<evidence type="ECO:0000313" key="10">
    <source>
        <dbReference type="Proteomes" id="UP001595530"/>
    </source>
</evidence>
<accession>A0ABV7F3J1</accession>